<reference evidence="1" key="2">
    <citation type="submission" date="2021-10" db="EMBL/GenBank/DDBJ databases">
        <authorList>
            <person name="Mesa V."/>
        </authorList>
    </citation>
    <scope>NUCLEOTIDE SEQUENCE</scope>
    <source>
        <strain evidence="1">CC3_PB</strain>
    </source>
</reference>
<name>A0A650LVZ4_9CLOT</name>
<reference evidence="3 4" key="1">
    <citation type="submission" date="2018-06" db="EMBL/GenBank/DDBJ databases">
        <authorList>
            <consortium name="IHU Genomes"/>
        </authorList>
    </citation>
    <scope>NUCLEOTIDE SEQUENCE [LARGE SCALE GENOMIC DNA]</scope>
    <source>
        <strain evidence="3 4">NEC25</strain>
    </source>
</reference>
<accession>A0A650LVZ4</accession>
<dbReference type="Proteomes" id="UP000431451">
    <property type="component" value="Unassembled WGS sequence"/>
</dbReference>
<organism evidence="3 4">
    <name type="scientific">Clostridium neonatale</name>
    <dbReference type="NCBI Taxonomy" id="137838"/>
    <lineage>
        <taxon>Bacteria</taxon>
        <taxon>Bacillati</taxon>
        <taxon>Bacillota</taxon>
        <taxon>Clostridia</taxon>
        <taxon>Eubacteriales</taxon>
        <taxon>Clostridiaceae</taxon>
        <taxon>Clostridium</taxon>
    </lineage>
</organism>
<protein>
    <submittedName>
        <fullName evidence="3">Uncharacterized protein</fullName>
    </submittedName>
</protein>
<dbReference type="EMBL" id="UWJD01000001">
    <property type="protein sequence ID" value="VCT82607.1"/>
    <property type="molecule type" value="Genomic_DNA"/>
</dbReference>
<dbReference type="RefSeq" id="WP_159115456.1">
    <property type="nucleotide sequence ID" value="NZ_CAKJVD010000034.1"/>
</dbReference>
<proteinExistence type="predicted"/>
<gene>
    <name evidence="2" type="ORF">CNEO2_310018</name>
    <name evidence="1" type="ORF">CNEO_40486</name>
    <name evidence="3" type="ORF">CNEONATNEC25_00166</name>
</gene>
<dbReference type="EMBL" id="CAMTCP010000228">
    <property type="protein sequence ID" value="CAI3599509.1"/>
    <property type="molecule type" value="Genomic_DNA"/>
</dbReference>
<reference evidence="2" key="3">
    <citation type="submission" date="2022-10" db="EMBL/GenBank/DDBJ databases">
        <authorList>
            <person name="Aires J."/>
            <person name="Mesa V."/>
        </authorList>
    </citation>
    <scope>NUCLEOTIDE SEQUENCE</scope>
    <source>
        <strain evidence="2">Clostridium neonatale JD116</strain>
    </source>
</reference>
<dbReference type="Proteomes" id="UP000789738">
    <property type="component" value="Unassembled WGS sequence"/>
</dbReference>
<dbReference type="AlphaFoldDB" id="A0A650LVZ4"/>
<dbReference type="EMBL" id="CAKJVE010000004">
    <property type="protein sequence ID" value="CAG9703283.1"/>
    <property type="molecule type" value="Genomic_DNA"/>
</dbReference>
<sequence>MINIDYLKNIPGPKKSTLHETSKQNLSNISFNSCSENECNNLLLNSNLEQFNTIK</sequence>
<evidence type="ECO:0000313" key="2">
    <source>
        <dbReference type="EMBL" id="CAI3599509.1"/>
    </source>
</evidence>
<evidence type="ECO:0000313" key="4">
    <source>
        <dbReference type="Proteomes" id="UP000431451"/>
    </source>
</evidence>
<evidence type="ECO:0000313" key="3">
    <source>
        <dbReference type="EMBL" id="VCT82607.1"/>
    </source>
</evidence>
<evidence type="ECO:0000313" key="1">
    <source>
        <dbReference type="EMBL" id="CAG9703283.1"/>
    </source>
</evidence>
<dbReference type="GeneID" id="68875479"/>
<dbReference type="Proteomes" id="UP001189143">
    <property type="component" value="Unassembled WGS sequence"/>
</dbReference>